<dbReference type="AlphaFoldDB" id="A0A9D3Z1Y8"/>
<dbReference type="Proteomes" id="UP000828390">
    <property type="component" value="Unassembled WGS sequence"/>
</dbReference>
<reference evidence="1" key="1">
    <citation type="journal article" date="2019" name="bioRxiv">
        <title>The Genome of the Zebra Mussel, Dreissena polymorpha: A Resource for Invasive Species Research.</title>
        <authorList>
            <person name="McCartney M.A."/>
            <person name="Auch B."/>
            <person name="Kono T."/>
            <person name="Mallez S."/>
            <person name="Zhang Y."/>
            <person name="Obille A."/>
            <person name="Becker A."/>
            <person name="Abrahante J.E."/>
            <person name="Garbe J."/>
            <person name="Badalamenti J.P."/>
            <person name="Herman A."/>
            <person name="Mangelson H."/>
            <person name="Liachko I."/>
            <person name="Sullivan S."/>
            <person name="Sone E.D."/>
            <person name="Koren S."/>
            <person name="Silverstein K.A.T."/>
            <person name="Beckman K.B."/>
            <person name="Gohl D.M."/>
        </authorList>
    </citation>
    <scope>NUCLEOTIDE SEQUENCE</scope>
    <source>
        <strain evidence="1">Duluth1</strain>
        <tissue evidence="1">Whole animal</tissue>
    </source>
</reference>
<evidence type="ECO:0000313" key="1">
    <source>
        <dbReference type="EMBL" id="KAH3710377.1"/>
    </source>
</evidence>
<proteinExistence type="predicted"/>
<reference evidence="1" key="2">
    <citation type="submission" date="2020-11" db="EMBL/GenBank/DDBJ databases">
        <authorList>
            <person name="McCartney M.A."/>
            <person name="Auch B."/>
            <person name="Kono T."/>
            <person name="Mallez S."/>
            <person name="Becker A."/>
            <person name="Gohl D.M."/>
            <person name="Silverstein K.A.T."/>
            <person name="Koren S."/>
            <person name="Bechman K.B."/>
            <person name="Herman A."/>
            <person name="Abrahante J.E."/>
            <person name="Garbe J."/>
        </authorList>
    </citation>
    <scope>NUCLEOTIDE SEQUENCE</scope>
    <source>
        <strain evidence="1">Duluth1</strain>
        <tissue evidence="1">Whole animal</tissue>
    </source>
</reference>
<accession>A0A9D3Z1Y8</accession>
<comment type="caution">
    <text evidence="1">The sequence shown here is derived from an EMBL/GenBank/DDBJ whole genome shotgun (WGS) entry which is preliminary data.</text>
</comment>
<gene>
    <name evidence="1" type="ORF">DPMN_069854</name>
</gene>
<dbReference type="EMBL" id="JAIWYP010000014">
    <property type="protein sequence ID" value="KAH3710377.1"/>
    <property type="molecule type" value="Genomic_DNA"/>
</dbReference>
<evidence type="ECO:0000313" key="2">
    <source>
        <dbReference type="Proteomes" id="UP000828390"/>
    </source>
</evidence>
<protein>
    <submittedName>
        <fullName evidence="1">Uncharacterized protein</fullName>
    </submittedName>
</protein>
<keyword evidence="2" id="KW-1185">Reference proteome</keyword>
<organism evidence="1 2">
    <name type="scientific">Dreissena polymorpha</name>
    <name type="common">Zebra mussel</name>
    <name type="synonym">Mytilus polymorpha</name>
    <dbReference type="NCBI Taxonomy" id="45954"/>
    <lineage>
        <taxon>Eukaryota</taxon>
        <taxon>Metazoa</taxon>
        <taxon>Spiralia</taxon>
        <taxon>Lophotrochozoa</taxon>
        <taxon>Mollusca</taxon>
        <taxon>Bivalvia</taxon>
        <taxon>Autobranchia</taxon>
        <taxon>Heteroconchia</taxon>
        <taxon>Euheterodonta</taxon>
        <taxon>Imparidentia</taxon>
        <taxon>Neoheterodontei</taxon>
        <taxon>Myida</taxon>
        <taxon>Dreissenoidea</taxon>
        <taxon>Dreissenidae</taxon>
        <taxon>Dreissena</taxon>
    </lineage>
</organism>
<name>A0A9D3Z1Y8_DREPO</name>
<sequence length="101" mass="11348">MTVPVVAGLYYLKQTGTLTEQQRQSAHRFLSKGIEKVASYGCINTDGSFNPMYFPQPGLCVCCPSHVPGRAGCSRKFRSQQNSTNAGFSFETNPRWNRQFY</sequence>